<accession>A0A1T4P8J7</accession>
<dbReference type="CDD" id="cd24013">
    <property type="entry name" value="ASKHA_ATPase_BT3980-like"/>
    <property type="match status" value="1"/>
</dbReference>
<dbReference type="STRING" id="29524.SAMN02745171_01356"/>
<evidence type="ECO:0008006" key="3">
    <source>
        <dbReference type="Google" id="ProtNLM"/>
    </source>
</evidence>
<dbReference type="InterPro" id="IPR024213">
    <property type="entry name" value="DUF3822"/>
</dbReference>
<name>A0A1T4P8J7_9PORP</name>
<reference evidence="2" key="1">
    <citation type="submission" date="2017-02" db="EMBL/GenBank/DDBJ databases">
        <authorList>
            <person name="Varghese N."/>
            <person name="Submissions S."/>
        </authorList>
    </citation>
    <scope>NUCLEOTIDE SEQUENCE [LARGE SCALE GENOMIC DNA]</scope>
    <source>
        <strain evidence="2">ATCC 51356</strain>
    </source>
</reference>
<sequence length="277" mass="31650">MAESSNEKPAPFLSEAEAEKYTMSICIYVDGLAFFIRSFETGDLLHSERLFFNKKKGHSLESRLSELIYNHPLLTFPYRDVTITYREDYFILTPPGIVIEGKEELWVSSTLMLQGENSSPIATYPINEYGVHMVTCWSQEAYSFLKRTYPYRTIEAAAVSQLKEAISTSRKEPRAQLFVFIENKRINVIACYKGEILLANKFQLFPTLSHQVIADQILFYIGSVLSALSHTPHTVEESIIILHYSEQIPQEETKKIGLALAESIPPLDVEYKWGVSF</sequence>
<keyword evidence="2" id="KW-1185">Reference proteome</keyword>
<dbReference type="RefSeq" id="WP_078737256.1">
    <property type="nucleotide sequence ID" value="NZ_FUXE01000014.1"/>
</dbReference>
<proteinExistence type="predicted"/>
<organism evidence="1 2">
    <name type="scientific">Porphyromonas circumdentaria</name>
    <dbReference type="NCBI Taxonomy" id="29524"/>
    <lineage>
        <taxon>Bacteria</taxon>
        <taxon>Pseudomonadati</taxon>
        <taxon>Bacteroidota</taxon>
        <taxon>Bacteroidia</taxon>
        <taxon>Bacteroidales</taxon>
        <taxon>Porphyromonadaceae</taxon>
        <taxon>Porphyromonas</taxon>
    </lineage>
</organism>
<dbReference type="EMBL" id="FUXE01000014">
    <property type="protein sequence ID" value="SJZ87228.1"/>
    <property type="molecule type" value="Genomic_DNA"/>
</dbReference>
<dbReference type="OrthoDB" id="1012871at2"/>
<dbReference type="Proteomes" id="UP000190121">
    <property type="component" value="Unassembled WGS sequence"/>
</dbReference>
<evidence type="ECO:0000313" key="1">
    <source>
        <dbReference type="EMBL" id="SJZ87228.1"/>
    </source>
</evidence>
<dbReference type="Pfam" id="PF12864">
    <property type="entry name" value="DUF3822"/>
    <property type="match status" value="1"/>
</dbReference>
<protein>
    <recommendedName>
        <fullName evidence="3">DUF3822 domain-containing protein</fullName>
    </recommendedName>
</protein>
<evidence type="ECO:0000313" key="2">
    <source>
        <dbReference type="Proteomes" id="UP000190121"/>
    </source>
</evidence>
<gene>
    <name evidence="1" type="ORF">SAMN02745171_01356</name>
</gene>
<dbReference type="AlphaFoldDB" id="A0A1T4P8J7"/>
<dbReference type="Gene3D" id="3.30.420.250">
    <property type="match status" value="1"/>
</dbReference>